<feature type="compositionally biased region" description="Low complexity" evidence="10">
    <location>
        <begin position="46"/>
        <end position="59"/>
    </location>
</feature>
<dbReference type="SUPFAM" id="SSF51445">
    <property type="entry name" value="(Trans)glycosidases"/>
    <property type="match status" value="1"/>
</dbReference>
<dbReference type="eggNOG" id="KOG0471">
    <property type="taxonomic scope" value="Eukaryota"/>
</dbReference>
<dbReference type="GeneID" id="8240872"/>
<comment type="catalytic activity">
    <reaction evidence="1 9">
        <text>Endohydrolysis of (1-&gt;4)-alpha-D-glucosidic linkages in polysaccharides containing three or more (1-&gt;4)-alpha-linked D-glucose units.</text>
        <dbReference type="EC" id="3.2.1.1"/>
    </reaction>
</comment>
<evidence type="ECO:0000256" key="3">
    <source>
        <dbReference type="ARBA" id="ARBA00008061"/>
    </source>
</evidence>
<accession>C1DYE9</accession>
<keyword evidence="14" id="KW-1185">Reference proteome</keyword>
<dbReference type="Gene3D" id="3.20.20.80">
    <property type="entry name" value="Glycosidases"/>
    <property type="match status" value="1"/>
</dbReference>
<dbReference type="EC" id="3.2.1.1" evidence="4 9"/>
<dbReference type="EMBL" id="CP001323">
    <property type="protein sequence ID" value="ACO61413.1"/>
    <property type="molecule type" value="Genomic_DNA"/>
</dbReference>
<dbReference type="RefSeq" id="XP_002500155.1">
    <property type="nucleotide sequence ID" value="XM_002500109.1"/>
</dbReference>
<evidence type="ECO:0000256" key="6">
    <source>
        <dbReference type="ARBA" id="ARBA00023277"/>
    </source>
</evidence>
<evidence type="ECO:0000256" key="5">
    <source>
        <dbReference type="ARBA" id="ARBA00022801"/>
    </source>
</evidence>
<evidence type="ECO:0000313" key="14">
    <source>
        <dbReference type="Proteomes" id="UP000002009"/>
    </source>
</evidence>
<evidence type="ECO:0000256" key="10">
    <source>
        <dbReference type="SAM" id="MobiDB-lite"/>
    </source>
</evidence>
<dbReference type="CDD" id="cd11314">
    <property type="entry name" value="AmyAc_arch_bac_plant_AmyA"/>
    <property type="match status" value="1"/>
</dbReference>
<evidence type="ECO:0000256" key="9">
    <source>
        <dbReference type="RuleBase" id="RU361134"/>
    </source>
</evidence>
<name>C1DYE9_MICCC</name>
<dbReference type="Proteomes" id="UP000002009">
    <property type="component" value="Chromosome 2"/>
</dbReference>
<dbReference type="AlphaFoldDB" id="C1DYE9"/>
<dbReference type="SMART" id="SM00642">
    <property type="entry name" value="Aamy"/>
    <property type="match status" value="1"/>
</dbReference>
<protein>
    <recommendedName>
        <fullName evidence="4 9">Alpha-amylase</fullName>
        <ecNumber evidence="4 9">3.2.1.1</ecNumber>
    </recommendedName>
</protein>
<evidence type="ECO:0000256" key="4">
    <source>
        <dbReference type="ARBA" id="ARBA00012595"/>
    </source>
</evidence>
<dbReference type="OrthoDB" id="550577at2759"/>
<dbReference type="GO" id="GO:0004556">
    <property type="term" value="F:alpha-amylase activity"/>
    <property type="evidence" value="ECO:0007669"/>
    <property type="project" value="UniProtKB-UniRule"/>
</dbReference>
<proteinExistence type="inferred from homology"/>
<dbReference type="Pfam" id="PF00128">
    <property type="entry name" value="Alpha-amylase"/>
    <property type="match status" value="1"/>
</dbReference>
<dbReference type="InterPro" id="IPR006046">
    <property type="entry name" value="Alpha_amylase"/>
</dbReference>
<dbReference type="OMA" id="GIPCLFW"/>
<evidence type="ECO:0000256" key="1">
    <source>
        <dbReference type="ARBA" id="ARBA00000548"/>
    </source>
</evidence>
<dbReference type="KEGG" id="mis:MICPUN_55966"/>
<dbReference type="SMART" id="SM00810">
    <property type="entry name" value="Alpha-amyl_C2"/>
    <property type="match status" value="1"/>
</dbReference>
<organism evidence="13 14">
    <name type="scientific">Micromonas commoda (strain RCC299 / NOUM17 / CCMP2709)</name>
    <name type="common">Picoplanktonic green alga</name>
    <dbReference type="NCBI Taxonomy" id="296587"/>
    <lineage>
        <taxon>Eukaryota</taxon>
        <taxon>Viridiplantae</taxon>
        <taxon>Chlorophyta</taxon>
        <taxon>Mamiellophyceae</taxon>
        <taxon>Mamiellales</taxon>
        <taxon>Mamiellaceae</taxon>
        <taxon>Micromonas</taxon>
    </lineage>
</organism>
<keyword evidence="7 9" id="KW-0326">Glycosidase</keyword>
<feature type="region of interest" description="Disordered" evidence="10">
    <location>
        <begin position="1"/>
        <end position="70"/>
    </location>
</feature>
<evidence type="ECO:0000313" key="13">
    <source>
        <dbReference type="EMBL" id="ACO61413.1"/>
    </source>
</evidence>
<dbReference type="SUPFAM" id="SSF51011">
    <property type="entry name" value="Glycosyl hydrolase domain"/>
    <property type="match status" value="1"/>
</dbReference>
<comment type="cofactor">
    <cofactor evidence="2">
        <name>Ca(2+)</name>
        <dbReference type="ChEBI" id="CHEBI:29108"/>
    </cofactor>
</comment>
<evidence type="ECO:0000256" key="2">
    <source>
        <dbReference type="ARBA" id="ARBA00001913"/>
    </source>
</evidence>
<dbReference type="STRING" id="296587.C1DYE9"/>
<evidence type="ECO:0000259" key="11">
    <source>
        <dbReference type="SMART" id="SM00642"/>
    </source>
</evidence>
<dbReference type="InterPro" id="IPR006047">
    <property type="entry name" value="GH13_cat_dom"/>
</dbReference>
<reference evidence="13 14" key="1">
    <citation type="journal article" date="2009" name="Science">
        <title>Green evolution and dynamic adaptations revealed by genomes of the marine picoeukaryotes Micromonas.</title>
        <authorList>
            <person name="Worden A.Z."/>
            <person name="Lee J.H."/>
            <person name="Mock T."/>
            <person name="Rouze P."/>
            <person name="Simmons M.P."/>
            <person name="Aerts A.L."/>
            <person name="Allen A.E."/>
            <person name="Cuvelier M.L."/>
            <person name="Derelle E."/>
            <person name="Everett M.V."/>
            <person name="Foulon E."/>
            <person name="Grimwood J."/>
            <person name="Gundlach H."/>
            <person name="Henrissat B."/>
            <person name="Napoli C."/>
            <person name="McDonald S.M."/>
            <person name="Parker M.S."/>
            <person name="Rombauts S."/>
            <person name="Salamov A."/>
            <person name="Von Dassow P."/>
            <person name="Badger J.H."/>
            <person name="Coutinho P.M."/>
            <person name="Demir E."/>
            <person name="Dubchak I."/>
            <person name="Gentemann C."/>
            <person name="Eikrem W."/>
            <person name="Gready J.E."/>
            <person name="John U."/>
            <person name="Lanier W."/>
            <person name="Lindquist E.A."/>
            <person name="Lucas S."/>
            <person name="Mayer K.F."/>
            <person name="Moreau H."/>
            <person name="Not F."/>
            <person name="Otillar R."/>
            <person name="Panaud O."/>
            <person name="Pangilinan J."/>
            <person name="Paulsen I."/>
            <person name="Piegu B."/>
            <person name="Poliakov A."/>
            <person name="Robbens S."/>
            <person name="Schmutz J."/>
            <person name="Toulza E."/>
            <person name="Wyss T."/>
            <person name="Zelensky A."/>
            <person name="Zhou K."/>
            <person name="Armbrust E.V."/>
            <person name="Bhattacharya D."/>
            <person name="Goodenough U.W."/>
            <person name="Van de Peer Y."/>
            <person name="Grigoriev I.V."/>
        </authorList>
    </citation>
    <scope>NUCLEOTIDE SEQUENCE [LARGE SCALE GENOMIC DNA]</scope>
    <source>
        <strain evidence="14">RCC299 / NOUM17</strain>
    </source>
</reference>
<dbReference type="InterPro" id="IPR017853">
    <property type="entry name" value="GH"/>
</dbReference>
<dbReference type="PRINTS" id="PR00110">
    <property type="entry name" value="ALPHAAMYLASE"/>
</dbReference>
<evidence type="ECO:0000256" key="8">
    <source>
        <dbReference type="RuleBase" id="RU003615"/>
    </source>
</evidence>
<feature type="domain" description="Alpha-amylase C-terminal beta-sheet" evidence="12">
    <location>
        <begin position="493"/>
        <end position="561"/>
    </location>
</feature>
<dbReference type="InterPro" id="IPR012850">
    <property type="entry name" value="A-amylase_bs_C"/>
</dbReference>
<dbReference type="GO" id="GO:0005509">
    <property type="term" value="F:calcium ion binding"/>
    <property type="evidence" value="ECO:0007669"/>
    <property type="project" value="InterPro"/>
</dbReference>
<sequence>MARGIPCLNPRCIQHGTNLGSPRRHARGVRTTGAPKRVRKSPPPSSSMGNSPSRPGSPSLAGPRAGTPTRLRYDVSTGVATDDAPALAPDQTPSASADPFSENYASVMLQGFHWRSCNARELGLTADRSWYGEVLANIPALVQTGVDAVWLPPPSHSVSPEGYLPQRLYDLDSRYGTKEELKTLCRELKAAGIKPMADIVINHRCADTQDENGAWRIFSNVSFPPTDDVEPGKSFDRTWGPWAIVKDDPVFHGEGNSDTGESFPPAPDLDHANDRVRRELTAWLNWLKNSVGFVGWRFDYAKGYGASFVKEYVDNTVGAGAMNVAEFWPEASWEPDGRLALDQNPMRQSMCDWLDRAKASTAAFDFATKAVLQEAVAKNELWRLRDADGKPPGLIGWWPQRAVTFVDNHDTGGTGQAAGSDSGRMKDGSDFIGGGSYGQGHWRFPPEHRMCGYAYILTHPGIPCLFWPHAVRMPDGRHGDMAAEVAAMVRMRKDAGIAADSRVDILVAESDVYVARVRGRHADVTVKLGPRYDFPAEIMPTEGGREWKMCASGKDYAIWSRPHATRA</sequence>
<evidence type="ECO:0000259" key="12">
    <source>
        <dbReference type="SMART" id="SM00810"/>
    </source>
</evidence>
<dbReference type="InterPro" id="IPR013780">
    <property type="entry name" value="Glyco_hydro_b"/>
</dbReference>
<dbReference type="GO" id="GO:0005975">
    <property type="term" value="P:carbohydrate metabolic process"/>
    <property type="evidence" value="ECO:0007669"/>
    <property type="project" value="InterPro"/>
</dbReference>
<gene>
    <name evidence="13" type="primary">AMY3</name>
    <name evidence="13" type="ORF">MICPUN_55966</name>
</gene>
<dbReference type="InParanoid" id="C1DYE9"/>
<dbReference type="Gene3D" id="2.60.40.1180">
    <property type="entry name" value="Golgi alpha-mannosidase II"/>
    <property type="match status" value="1"/>
</dbReference>
<dbReference type="CAZy" id="GH13">
    <property type="family name" value="Glycoside Hydrolase Family 13"/>
</dbReference>
<keyword evidence="5 9" id="KW-0378">Hydrolase</keyword>
<keyword evidence="6 9" id="KW-0119">Carbohydrate metabolism</keyword>
<dbReference type="Pfam" id="PF07821">
    <property type="entry name" value="Alpha-amyl_C2"/>
    <property type="match status" value="1"/>
</dbReference>
<comment type="similarity">
    <text evidence="3 8">Belongs to the glycosyl hydrolase 13 family.</text>
</comment>
<feature type="domain" description="Glycosyl hydrolase family 13 catalytic" evidence="11">
    <location>
        <begin position="106"/>
        <end position="492"/>
    </location>
</feature>
<dbReference type="PANTHER" id="PTHR43447">
    <property type="entry name" value="ALPHA-AMYLASE"/>
    <property type="match status" value="1"/>
</dbReference>
<evidence type="ECO:0000256" key="7">
    <source>
        <dbReference type="ARBA" id="ARBA00023295"/>
    </source>
</evidence>